<dbReference type="EMBL" id="JANIBK010000087">
    <property type="protein sequence ID" value="MCQ8129649.1"/>
    <property type="molecule type" value="Genomic_DNA"/>
</dbReference>
<proteinExistence type="inferred from homology"/>
<comment type="caution">
    <text evidence="3">The sequence shown here is derived from an EMBL/GenBank/DDBJ whole genome shotgun (WGS) entry which is preliminary data.</text>
</comment>
<dbReference type="NCBIfam" id="TIGR02385">
    <property type="entry name" value="RelE_StbE"/>
    <property type="match status" value="1"/>
</dbReference>
<reference evidence="3 4" key="1">
    <citation type="submission" date="2022-07" db="EMBL/GenBank/DDBJ databases">
        <title>Methylomonas rivi sp. nov., Methylomonas rosea sp. nov., Methylomonas aureus sp. nov. and Methylomonas subterranea sp. nov., four novel methanotrophs isolated from a freshwater creek and the deep terrestrial subsurface.</title>
        <authorList>
            <person name="Abin C."/>
            <person name="Sankaranarayanan K."/>
            <person name="Garner C."/>
            <person name="Sindelar R."/>
            <person name="Kotary K."/>
            <person name="Garner R."/>
            <person name="Barclay S."/>
            <person name="Lawson P."/>
            <person name="Krumholz L."/>
        </authorList>
    </citation>
    <scope>NUCLEOTIDE SEQUENCE [LARGE SCALE GENOMIC DNA]</scope>
    <source>
        <strain evidence="3 4">WSC-6</strain>
    </source>
</reference>
<dbReference type="InterPro" id="IPR035093">
    <property type="entry name" value="RelE/ParE_toxin_dom_sf"/>
</dbReference>
<dbReference type="RefSeq" id="WP_256616080.1">
    <property type="nucleotide sequence ID" value="NZ_JANIBK010000087.1"/>
</dbReference>
<protein>
    <submittedName>
        <fullName evidence="3">Type II toxin-antitoxin system RelE/ParE family toxin</fullName>
    </submittedName>
</protein>
<evidence type="ECO:0000256" key="1">
    <source>
        <dbReference type="ARBA" id="ARBA00006226"/>
    </source>
</evidence>
<name>A0ABT1U8A8_9GAMM</name>
<evidence type="ECO:0000313" key="3">
    <source>
        <dbReference type="EMBL" id="MCQ8129649.1"/>
    </source>
</evidence>
<dbReference type="SUPFAM" id="SSF143011">
    <property type="entry name" value="RelE-like"/>
    <property type="match status" value="1"/>
</dbReference>
<comment type="similarity">
    <text evidence="1">Belongs to the RelE toxin family.</text>
</comment>
<dbReference type="Pfam" id="PF05016">
    <property type="entry name" value="ParE_toxin"/>
    <property type="match status" value="1"/>
</dbReference>
<keyword evidence="2" id="KW-1277">Toxin-antitoxin system</keyword>
<evidence type="ECO:0000256" key="2">
    <source>
        <dbReference type="ARBA" id="ARBA00022649"/>
    </source>
</evidence>
<dbReference type="Gene3D" id="3.30.2310.20">
    <property type="entry name" value="RelE-like"/>
    <property type="match status" value="1"/>
</dbReference>
<evidence type="ECO:0000313" key="4">
    <source>
        <dbReference type="Proteomes" id="UP001524586"/>
    </source>
</evidence>
<keyword evidence="4" id="KW-1185">Reference proteome</keyword>
<sequence length="90" mass="10502">MPWSIRLKTGAAKAINKLDKPVRDRIKAFLAQLAEQDNPRINGKALQGKLSAYWRYRVGDYRLICQIQDDELIVLVVELGHRKDIYRDKH</sequence>
<dbReference type="PANTHER" id="PTHR35601">
    <property type="entry name" value="TOXIN RELE"/>
    <property type="match status" value="1"/>
</dbReference>
<accession>A0ABT1U8A8</accession>
<dbReference type="Proteomes" id="UP001524586">
    <property type="component" value="Unassembled WGS sequence"/>
</dbReference>
<dbReference type="PANTHER" id="PTHR35601:SF1">
    <property type="entry name" value="TOXIN RELE"/>
    <property type="match status" value="1"/>
</dbReference>
<dbReference type="InterPro" id="IPR007712">
    <property type="entry name" value="RelE/ParE_toxin"/>
</dbReference>
<gene>
    <name evidence="3" type="ORF">NP596_14390</name>
</gene>
<organism evidence="3 4">
    <name type="scientific">Methylomonas rivi</name>
    <dbReference type="NCBI Taxonomy" id="2952226"/>
    <lineage>
        <taxon>Bacteria</taxon>
        <taxon>Pseudomonadati</taxon>
        <taxon>Pseudomonadota</taxon>
        <taxon>Gammaproteobacteria</taxon>
        <taxon>Methylococcales</taxon>
        <taxon>Methylococcaceae</taxon>
        <taxon>Methylomonas</taxon>
    </lineage>
</organism>